<keyword evidence="1" id="KW-0472">Membrane</keyword>
<evidence type="ECO:0000313" key="4">
    <source>
        <dbReference type="EMBL" id="VFK00129.1"/>
    </source>
</evidence>
<reference evidence="2" key="1">
    <citation type="submission" date="2019-02" db="EMBL/GenBank/DDBJ databases">
        <authorList>
            <person name="Gruber-Vodicka R. H."/>
            <person name="Seah K. B. B."/>
        </authorList>
    </citation>
    <scope>NUCLEOTIDE SEQUENCE</scope>
    <source>
        <strain evidence="4">BECK_SA2B12</strain>
        <strain evidence="2">BECK_SA2B15</strain>
        <strain evidence="3">BECK_SA2B20</strain>
    </source>
</reference>
<proteinExistence type="predicted"/>
<keyword evidence="1" id="KW-0812">Transmembrane</keyword>
<dbReference type="AlphaFoldDB" id="A0A450UIL9"/>
<dbReference type="EMBL" id="CAADFI010000042">
    <property type="protein sequence ID" value="VFJ93336.1"/>
    <property type="molecule type" value="Genomic_DNA"/>
</dbReference>
<protein>
    <submittedName>
        <fullName evidence="2">Uncharacterized protein</fullName>
    </submittedName>
</protein>
<accession>A0A450UIL9</accession>
<evidence type="ECO:0000313" key="2">
    <source>
        <dbReference type="EMBL" id="VFJ92364.1"/>
    </source>
</evidence>
<evidence type="ECO:0000313" key="3">
    <source>
        <dbReference type="EMBL" id="VFJ93336.1"/>
    </source>
</evidence>
<organism evidence="2">
    <name type="scientific">Candidatus Kentrum eta</name>
    <dbReference type="NCBI Taxonomy" id="2126337"/>
    <lineage>
        <taxon>Bacteria</taxon>
        <taxon>Pseudomonadati</taxon>
        <taxon>Pseudomonadota</taxon>
        <taxon>Gammaproteobacteria</taxon>
        <taxon>Candidatus Kentrum</taxon>
    </lineage>
</organism>
<evidence type="ECO:0000256" key="1">
    <source>
        <dbReference type="SAM" id="Phobius"/>
    </source>
</evidence>
<dbReference type="EMBL" id="CAADFJ010000040">
    <property type="protein sequence ID" value="VFK00129.1"/>
    <property type="molecule type" value="Genomic_DNA"/>
</dbReference>
<feature type="transmembrane region" description="Helical" evidence="1">
    <location>
        <begin position="12"/>
        <end position="30"/>
    </location>
</feature>
<keyword evidence="1" id="KW-1133">Transmembrane helix</keyword>
<sequence>MGARKSPPESGALQIYMVVCIVVLGVLAIVKPGKKMMGFNPLSPAAR</sequence>
<dbReference type="EMBL" id="CAADFG010000042">
    <property type="protein sequence ID" value="VFJ92364.1"/>
    <property type="molecule type" value="Genomic_DNA"/>
</dbReference>
<name>A0A450UIL9_9GAMM</name>
<gene>
    <name evidence="2" type="ORF">BECKH772A_GA0070896_1004211</name>
    <name evidence="3" type="ORF">BECKH772B_GA0070898_1004211</name>
    <name evidence="4" type="ORF">BECKH772C_GA0070978_1004011</name>
</gene>